<organism evidence="1 2">
    <name type="scientific">Malus domestica</name>
    <name type="common">Apple</name>
    <name type="synonym">Pyrus malus</name>
    <dbReference type="NCBI Taxonomy" id="3750"/>
    <lineage>
        <taxon>Eukaryota</taxon>
        <taxon>Viridiplantae</taxon>
        <taxon>Streptophyta</taxon>
        <taxon>Embryophyta</taxon>
        <taxon>Tracheophyta</taxon>
        <taxon>Spermatophyta</taxon>
        <taxon>Magnoliopsida</taxon>
        <taxon>eudicotyledons</taxon>
        <taxon>Gunneridae</taxon>
        <taxon>Pentapetalae</taxon>
        <taxon>rosids</taxon>
        <taxon>fabids</taxon>
        <taxon>Rosales</taxon>
        <taxon>Rosaceae</taxon>
        <taxon>Amygdaloideae</taxon>
        <taxon>Maleae</taxon>
        <taxon>Malus</taxon>
    </lineage>
</organism>
<comment type="caution">
    <text evidence="1">The sequence shown here is derived from an EMBL/GenBank/DDBJ whole genome shotgun (WGS) entry which is preliminary data.</text>
</comment>
<sequence>MSKFPHETKDFTVDFHEWYNMEPPPLIGLSKVNPTSSFSSVDSEMPLKSLDQVRGRLDYETSVIEYWNHKLMKAEKELVDLNDEANKVLYHEGKAEIEEKCNNGFEVSSRLAKGKEPCQP</sequence>
<dbReference type="EMBL" id="RDQH01000335">
    <property type="protein sequence ID" value="RXH88505.1"/>
    <property type="molecule type" value="Genomic_DNA"/>
</dbReference>
<gene>
    <name evidence="1" type="ORF">DVH24_000104</name>
</gene>
<reference evidence="1 2" key="1">
    <citation type="submission" date="2018-10" db="EMBL/GenBank/DDBJ databases">
        <title>A high-quality apple genome assembly.</title>
        <authorList>
            <person name="Hu J."/>
        </authorList>
    </citation>
    <scope>NUCLEOTIDE SEQUENCE [LARGE SCALE GENOMIC DNA]</scope>
    <source>
        <strain evidence="2">cv. HFTH1</strain>
        <tissue evidence="1">Young leaf</tissue>
    </source>
</reference>
<dbReference type="Proteomes" id="UP000290289">
    <property type="component" value="Chromosome 9"/>
</dbReference>
<evidence type="ECO:0000313" key="1">
    <source>
        <dbReference type="EMBL" id="RXH88505.1"/>
    </source>
</evidence>
<protein>
    <submittedName>
        <fullName evidence="1">Uncharacterized protein</fullName>
    </submittedName>
</protein>
<evidence type="ECO:0000313" key="2">
    <source>
        <dbReference type="Proteomes" id="UP000290289"/>
    </source>
</evidence>
<proteinExistence type="predicted"/>
<name>A0A498J1H2_MALDO</name>
<dbReference type="AlphaFoldDB" id="A0A498J1H2"/>
<accession>A0A498J1H2</accession>
<keyword evidence="2" id="KW-1185">Reference proteome</keyword>